<reference evidence="1 2" key="1">
    <citation type="submission" date="2021-07" db="EMBL/GenBank/DDBJ databases">
        <authorList>
            <consortium name="Genoscope - CEA"/>
            <person name="William W."/>
        </authorList>
    </citation>
    <scope>NUCLEOTIDE SEQUENCE [LARGE SCALE GENOMIC DNA]</scope>
</reference>
<organism evidence="1 2">
    <name type="scientific">Brassica campestris</name>
    <name type="common">Field mustard</name>
    <dbReference type="NCBI Taxonomy" id="3711"/>
    <lineage>
        <taxon>Eukaryota</taxon>
        <taxon>Viridiplantae</taxon>
        <taxon>Streptophyta</taxon>
        <taxon>Embryophyta</taxon>
        <taxon>Tracheophyta</taxon>
        <taxon>Spermatophyta</taxon>
        <taxon>Magnoliopsida</taxon>
        <taxon>eudicotyledons</taxon>
        <taxon>Gunneridae</taxon>
        <taxon>Pentapetalae</taxon>
        <taxon>rosids</taxon>
        <taxon>malvids</taxon>
        <taxon>Brassicales</taxon>
        <taxon>Brassicaceae</taxon>
        <taxon>Brassiceae</taxon>
        <taxon>Brassica</taxon>
    </lineage>
</organism>
<name>A0A8D9I0E6_BRACM</name>
<dbReference type="EMBL" id="LS974620">
    <property type="protein sequence ID" value="CAG7906906.1"/>
    <property type="molecule type" value="Genomic_DNA"/>
</dbReference>
<dbReference type="Proteomes" id="UP000694005">
    <property type="component" value="Chromosome A04"/>
</dbReference>
<sequence>MHYPEMNRGINKDGRHIYIEILGKSSCVNTYCEKMMEGVSTFRVELSLVSARLLSSWMVEKSTLGRMKDDSGHLGSSFRTQLDPMVSLLCAKLGPLSMAFLLQSQGRRAKRSTEIRVLDYGVTFLNNKDEG</sequence>
<evidence type="ECO:0000313" key="2">
    <source>
        <dbReference type="Proteomes" id="UP000694005"/>
    </source>
</evidence>
<dbReference type="AlphaFoldDB" id="A0A8D9I0E6"/>
<gene>
    <name evidence="1" type="ORF">BRAPAZ1V2_A04P18070.2</name>
</gene>
<proteinExistence type="predicted"/>
<accession>A0A8D9I0E6</accession>
<dbReference type="Gramene" id="A04p18070.2_BraZ1">
    <property type="protein sequence ID" value="A04p18070.2_BraZ1.CDS"/>
    <property type="gene ID" value="A04g18070.2_BraZ1"/>
</dbReference>
<evidence type="ECO:0000313" key="1">
    <source>
        <dbReference type="EMBL" id="CAG7906906.1"/>
    </source>
</evidence>
<protein>
    <submittedName>
        <fullName evidence="1">Uncharacterized protein</fullName>
    </submittedName>
</protein>